<protein>
    <submittedName>
        <fullName evidence="1">Uncharacterized protein</fullName>
    </submittedName>
</protein>
<dbReference type="AlphaFoldDB" id="A0A1X7TWT7"/>
<proteinExistence type="predicted"/>
<dbReference type="SUPFAM" id="SSF50249">
    <property type="entry name" value="Nucleic acid-binding proteins"/>
    <property type="match status" value="1"/>
</dbReference>
<dbReference type="Gene3D" id="2.40.50.140">
    <property type="entry name" value="Nucleic acid-binding proteins"/>
    <property type="match status" value="2"/>
</dbReference>
<dbReference type="InParanoid" id="A0A1X7TWT7"/>
<reference evidence="1" key="1">
    <citation type="submission" date="2017-05" db="UniProtKB">
        <authorList>
            <consortium name="EnsemblMetazoa"/>
        </authorList>
    </citation>
    <scope>IDENTIFICATION</scope>
</reference>
<dbReference type="EnsemblMetazoa" id="Aqu2.1.19850_001">
    <property type="protein sequence ID" value="Aqu2.1.19850_001"/>
    <property type="gene ID" value="Aqu2.1.19850"/>
</dbReference>
<dbReference type="InterPro" id="IPR012340">
    <property type="entry name" value="NA-bd_OB-fold"/>
</dbReference>
<name>A0A1X7TWT7_AMPQE</name>
<organism evidence="1">
    <name type="scientific">Amphimedon queenslandica</name>
    <name type="common">Sponge</name>
    <dbReference type="NCBI Taxonomy" id="400682"/>
    <lineage>
        <taxon>Eukaryota</taxon>
        <taxon>Metazoa</taxon>
        <taxon>Porifera</taxon>
        <taxon>Demospongiae</taxon>
        <taxon>Heteroscleromorpha</taxon>
        <taxon>Haplosclerida</taxon>
        <taxon>Niphatidae</taxon>
        <taxon>Amphimedon</taxon>
    </lineage>
</organism>
<sequence length="298" mass="33337">TMMSGKRSFDTLSQIDHEEGSADVHFAIKVLSPVKKSKTGTQYFDGTASDGTTDLRLISFHGGLRKKLADLKEKKKPVLIKNCSIRKSRSDDKLEIFVNKNSTVPPSPKKIKCKVEKRPEVTVAEVENVMDYTQIDITAKVIKVCPARAVSTGLLQEVILVDSTGTIVLSCWESNIDKLEENSTYDFKFLTVKSYRVEKTLQFSSNTIFTPIDAVVIAESVYEETILLKQAEIIGVQNYTVHYCCINCSSKVYMLSDTTFSKCSKCSILQHRRLQAQASPGFARVVLMKTTPKRCVLL</sequence>
<evidence type="ECO:0000313" key="1">
    <source>
        <dbReference type="EnsemblMetazoa" id="Aqu2.1.19850_001"/>
    </source>
</evidence>
<accession>A0A1X7TWT7</accession>